<evidence type="ECO:0000256" key="1">
    <source>
        <dbReference type="SAM" id="MobiDB-lite"/>
    </source>
</evidence>
<accession>A0ABM9BR01</accession>
<dbReference type="Gene3D" id="2.60.120.1390">
    <property type="match status" value="1"/>
</dbReference>
<evidence type="ECO:0000313" key="2">
    <source>
        <dbReference type="EMBL" id="CAH1192013.1"/>
    </source>
</evidence>
<protein>
    <recommendedName>
        <fullName evidence="4">DUF2961 domain-containing protein</fullName>
    </recommendedName>
</protein>
<name>A0ABM9BR01_9BACL</name>
<dbReference type="RefSeq" id="WP_236284025.1">
    <property type="nucleotide sequence ID" value="NZ_CAKMMW010000001.1"/>
</dbReference>
<dbReference type="Pfam" id="PF11175">
    <property type="entry name" value="DUF2961"/>
    <property type="match status" value="1"/>
</dbReference>
<gene>
    <name evidence="2" type="ORF">PAECIP111891_00172</name>
</gene>
<organism evidence="2 3">
    <name type="scientific">Paenibacillus allorhizoplanae</name>
    <dbReference type="NCBI Taxonomy" id="2905648"/>
    <lineage>
        <taxon>Bacteria</taxon>
        <taxon>Bacillati</taxon>
        <taxon>Bacillota</taxon>
        <taxon>Bacilli</taxon>
        <taxon>Bacillales</taxon>
        <taxon>Paenibacillaceae</taxon>
        <taxon>Paenibacillus</taxon>
    </lineage>
</organism>
<evidence type="ECO:0000313" key="3">
    <source>
        <dbReference type="Proteomes" id="UP000838821"/>
    </source>
</evidence>
<feature type="compositionally biased region" description="Polar residues" evidence="1">
    <location>
        <begin position="18"/>
        <end position="29"/>
    </location>
</feature>
<comment type="caution">
    <text evidence="2">The sequence shown here is derived from an EMBL/GenBank/DDBJ whole genome shotgun (WGS) entry which is preliminary data.</text>
</comment>
<dbReference type="EMBL" id="CAKMMW010000001">
    <property type="protein sequence ID" value="CAH1192013.1"/>
    <property type="molecule type" value="Genomic_DNA"/>
</dbReference>
<sequence length="366" mass="41129">MNLQSGNGSELAAASLVTNARSRSISPENPNGDKGQGGQAANHLGIGRKGRPCIAIQAGETVTIANIQGPGVLQHFWVTVTDKLHHRAQEGSYILRDLVIRMYWDDEDAPSVEVPLGDFFCNGFGIRTNVNSMPISVNPTGGMNSYFSMPFHKSARITIENQHTEDIHGFFYTFNYTLVDELPANAAYFHAQWRRMRQTELGQDFTILDGVEGAGHYIGTYLAWATLERNWWGEGEIKFFLDGDTDWPTICGTGTEDYVGGAWCFAGETEPESYSTPFLGYKYYKDSAKIDREYGSKVPMHGLYRWHLPDPIRFQSDLKVTIQVIGHDSKGLFERSDDISSVAYWYQLEPHVSFPALPPSTHRWPR</sequence>
<reference evidence="2" key="1">
    <citation type="submission" date="2022-01" db="EMBL/GenBank/DDBJ databases">
        <authorList>
            <person name="Criscuolo A."/>
        </authorList>
    </citation>
    <scope>NUCLEOTIDE SEQUENCE</scope>
    <source>
        <strain evidence="2">CIP111891</strain>
    </source>
</reference>
<feature type="region of interest" description="Disordered" evidence="1">
    <location>
        <begin position="18"/>
        <end position="43"/>
    </location>
</feature>
<dbReference type="Proteomes" id="UP000838821">
    <property type="component" value="Unassembled WGS sequence"/>
</dbReference>
<keyword evidence="3" id="KW-1185">Reference proteome</keyword>
<evidence type="ECO:0008006" key="4">
    <source>
        <dbReference type="Google" id="ProtNLM"/>
    </source>
</evidence>
<dbReference type="InterPro" id="IPR021345">
    <property type="entry name" value="DUF2961"/>
</dbReference>
<proteinExistence type="predicted"/>